<reference evidence="2" key="1">
    <citation type="journal article" date="2022" name="Mol. Ecol. Resour.">
        <title>The genomes of chicory, endive, great burdock and yacon provide insights into Asteraceae palaeo-polyploidization history and plant inulin production.</title>
        <authorList>
            <person name="Fan W."/>
            <person name="Wang S."/>
            <person name="Wang H."/>
            <person name="Wang A."/>
            <person name="Jiang F."/>
            <person name="Liu H."/>
            <person name="Zhao H."/>
            <person name="Xu D."/>
            <person name="Zhang Y."/>
        </authorList>
    </citation>
    <scope>NUCLEOTIDE SEQUENCE [LARGE SCALE GENOMIC DNA]</scope>
    <source>
        <strain evidence="2">cv. Punajuju</strain>
    </source>
</reference>
<evidence type="ECO:0000313" key="2">
    <source>
        <dbReference type="Proteomes" id="UP001055811"/>
    </source>
</evidence>
<dbReference type="EMBL" id="CM042012">
    <property type="protein sequence ID" value="KAI3752556.1"/>
    <property type="molecule type" value="Genomic_DNA"/>
</dbReference>
<gene>
    <name evidence="1" type="ORF">L2E82_24590</name>
</gene>
<reference evidence="1 2" key="2">
    <citation type="journal article" date="2022" name="Mol. Ecol. Resour.">
        <title>The genomes of chicory, endive, great burdock and yacon provide insights into Asteraceae paleo-polyploidization history and plant inulin production.</title>
        <authorList>
            <person name="Fan W."/>
            <person name="Wang S."/>
            <person name="Wang H."/>
            <person name="Wang A."/>
            <person name="Jiang F."/>
            <person name="Liu H."/>
            <person name="Zhao H."/>
            <person name="Xu D."/>
            <person name="Zhang Y."/>
        </authorList>
    </citation>
    <scope>NUCLEOTIDE SEQUENCE [LARGE SCALE GENOMIC DNA]</scope>
    <source>
        <strain evidence="2">cv. Punajuju</strain>
        <tissue evidence="1">Leaves</tissue>
    </source>
</reference>
<evidence type="ECO:0000313" key="1">
    <source>
        <dbReference type="EMBL" id="KAI3752556.1"/>
    </source>
</evidence>
<dbReference type="Proteomes" id="UP001055811">
    <property type="component" value="Linkage Group LG04"/>
</dbReference>
<sequence length="148" mass="16753">MVRKNASLIAKHAEENPNAANQHRRMYKCKDCDKEYDSFQALGGHRASHRSSLKTTTLETLSEHKLHQCRICGDGFAIGQALGGHMRKHWLEKVDNKEKVLCLENKDIVPYDESCSSSSVTTNSNGKEVLGYDLNLTPHENELKKDDR</sequence>
<comment type="caution">
    <text evidence="1">The sequence shown here is derived from an EMBL/GenBank/DDBJ whole genome shotgun (WGS) entry which is preliminary data.</text>
</comment>
<keyword evidence="2" id="KW-1185">Reference proteome</keyword>
<accession>A0ACB9E1G0</accession>
<proteinExistence type="predicted"/>
<name>A0ACB9E1G0_CICIN</name>
<protein>
    <submittedName>
        <fullName evidence="1">Uncharacterized protein</fullName>
    </submittedName>
</protein>
<organism evidence="1 2">
    <name type="scientific">Cichorium intybus</name>
    <name type="common">Chicory</name>
    <dbReference type="NCBI Taxonomy" id="13427"/>
    <lineage>
        <taxon>Eukaryota</taxon>
        <taxon>Viridiplantae</taxon>
        <taxon>Streptophyta</taxon>
        <taxon>Embryophyta</taxon>
        <taxon>Tracheophyta</taxon>
        <taxon>Spermatophyta</taxon>
        <taxon>Magnoliopsida</taxon>
        <taxon>eudicotyledons</taxon>
        <taxon>Gunneridae</taxon>
        <taxon>Pentapetalae</taxon>
        <taxon>asterids</taxon>
        <taxon>campanulids</taxon>
        <taxon>Asterales</taxon>
        <taxon>Asteraceae</taxon>
        <taxon>Cichorioideae</taxon>
        <taxon>Cichorieae</taxon>
        <taxon>Cichoriinae</taxon>
        <taxon>Cichorium</taxon>
    </lineage>
</organism>